<feature type="coiled-coil region" evidence="1">
    <location>
        <begin position="95"/>
        <end position="122"/>
    </location>
</feature>
<protein>
    <submittedName>
        <fullName evidence="3">Uncharacterized protein</fullName>
    </submittedName>
</protein>
<feature type="region of interest" description="Disordered" evidence="2">
    <location>
        <begin position="68"/>
        <end position="95"/>
    </location>
</feature>
<dbReference type="AlphaFoldDB" id="A0A0X3Q2B1"/>
<gene>
    <name evidence="3" type="ORF">TR83864</name>
</gene>
<evidence type="ECO:0000256" key="2">
    <source>
        <dbReference type="SAM" id="MobiDB-lite"/>
    </source>
</evidence>
<sequence>RRGWIRGVILRNNNMKISVLCILAITLFAGFTLAQRHEAEEHGEEAGYEGTGPMAQLLQELREVMGLGGRKPHSREEEAAASEAEAGEKPGTQGFAGLRRQLLALRREVAQLRRMVERSRHESYEQYPNSYALE</sequence>
<keyword evidence="1" id="KW-0175">Coiled coil</keyword>
<evidence type="ECO:0000313" key="3">
    <source>
        <dbReference type="EMBL" id="JAP54892.1"/>
    </source>
</evidence>
<accession>A0A0X3Q2B1</accession>
<dbReference type="EMBL" id="GEEE01008333">
    <property type="protein sequence ID" value="JAP54892.1"/>
    <property type="molecule type" value="Transcribed_RNA"/>
</dbReference>
<organism evidence="3">
    <name type="scientific">Schistocephalus solidus</name>
    <name type="common">Tapeworm</name>
    <dbReference type="NCBI Taxonomy" id="70667"/>
    <lineage>
        <taxon>Eukaryota</taxon>
        <taxon>Metazoa</taxon>
        <taxon>Spiralia</taxon>
        <taxon>Lophotrochozoa</taxon>
        <taxon>Platyhelminthes</taxon>
        <taxon>Cestoda</taxon>
        <taxon>Eucestoda</taxon>
        <taxon>Diphyllobothriidea</taxon>
        <taxon>Diphyllobothriidae</taxon>
        <taxon>Schistocephalus</taxon>
    </lineage>
</organism>
<reference evidence="3" key="1">
    <citation type="submission" date="2016-01" db="EMBL/GenBank/DDBJ databases">
        <title>Reference transcriptome for the parasite Schistocephalus solidus: insights into the molecular evolution of parasitism.</title>
        <authorList>
            <person name="Hebert F.O."/>
            <person name="Grambauer S."/>
            <person name="Barber I."/>
            <person name="Landry C.R."/>
            <person name="Aubin-Horth N."/>
        </authorList>
    </citation>
    <scope>NUCLEOTIDE SEQUENCE</scope>
</reference>
<feature type="non-terminal residue" evidence="3">
    <location>
        <position position="1"/>
    </location>
</feature>
<name>A0A0X3Q2B1_SCHSO</name>
<evidence type="ECO:0000256" key="1">
    <source>
        <dbReference type="SAM" id="Coils"/>
    </source>
</evidence>
<proteinExistence type="predicted"/>